<feature type="domain" description="Fibronectin type III-like" evidence="4">
    <location>
        <begin position="732"/>
        <end position="803"/>
    </location>
</feature>
<dbReference type="InterPro" id="IPR002772">
    <property type="entry name" value="Glyco_hydro_3_C"/>
</dbReference>
<dbReference type="AlphaFoldDB" id="A0AAE3JDY3"/>
<dbReference type="InterPro" id="IPR044993">
    <property type="entry name" value="BXL"/>
</dbReference>
<organism evidence="5 6">
    <name type="scientific">Anthropogastromicrobium aceti</name>
    <dbReference type="NCBI Taxonomy" id="2981768"/>
    <lineage>
        <taxon>Bacteria</taxon>
        <taxon>Bacillati</taxon>
        <taxon>Bacillota</taxon>
        <taxon>Clostridia</taxon>
        <taxon>Lachnospirales</taxon>
        <taxon>Lachnospiraceae</taxon>
        <taxon>Anthropogastromicrobium</taxon>
    </lineage>
</organism>
<evidence type="ECO:0000313" key="5">
    <source>
        <dbReference type="EMBL" id="MCC2223118.1"/>
    </source>
</evidence>
<dbReference type="Gene3D" id="2.60.40.10">
    <property type="entry name" value="Immunoglobulins"/>
    <property type="match status" value="1"/>
</dbReference>
<dbReference type="Pfam" id="PF14310">
    <property type="entry name" value="Fn3-like"/>
    <property type="match status" value="1"/>
</dbReference>
<dbReference type="GO" id="GO:0009044">
    <property type="term" value="F:xylan 1,4-beta-xylosidase activity"/>
    <property type="evidence" value="ECO:0007669"/>
    <property type="project" value="InterPro"/>
</dbReference>
<evidence type="ECO:0000256" key="2">
    <source>
        <dbReference type="ARBA" id="ARBA00022729"/>
    </source>
</evidence>
<dbReference type="SUPFAM" id="SSF51445">
    <property type="entry name" value="(Trans)glycosidases"/>
    <property type="match status" value="1"/>
</dbReference>
<keyword evidence="2" id="KW-0732">Signal</keyword>
<evidence type="ECO:0000313" key="6">
    <source>
        <dbReference type="Proteomes" id="UP001198200"/>
    </source>
</evidence>
<dbReference type="InterPro" id="IPR013783">
    <property type="entry name" value="Ig-like_fold"/>
</dbReference>
<dbReference type="CDD" id="cd23343">
    <property type="entry name" value="beta-trefoil_FSCN_BglX-like"/>
    <property type="match status" value="1"/>
</dbReference>
<dbReference type="Gene3D" id="2.60.120.380">
    <property type="match status" value="1"/>
</dbReference>
<dbReference type="PANTHER" id="PTHR42721">
    <property type="entry name" value="SUGAR HYDROLASE-RELATED"/>
    <property type="match status" value="1"/>
</dbReference>
<protein>
    <submittedName>
        <fullName evidence="5">Glycoside hydrolase family 3 C-terminal domain-containing protein</fullName>
    </submittedName>
</protein>
<dbReference type="PANTHER" id="PTHR42721:SF3">
    <property type="entry name" value="BETA-D-XYLOSIDASE 5-RELATED"/>
    <property type="match status" value="1"/>
</dbReference>
<name>A0AAE3JDY3_9FIRM</name>
<dbReference type="Pfam" id="PF01915">
    <property type="entry name" value="Glyco_hydro_3_C"/>
    <property type="match status" value="1"/>
</dbReference>
<dbReference type="InterPro" id="IPR036962">
    <property type="entry name" value="Glyco_hydro_3_N_sf"/>
</dbReference>
<dbReference type="Proteomes" id="UP001198200">
    <property type="component" value="Unassembled WGS sequence"/>
</dbReference>
<dbReference type="GO" id="GO:0045493">
    <property type="term" value="P:xylan catabolic process"/>
    <property type="evidence" value="ECO:0007669"/>
    <property type="project" value="InterPro"/>
</dbReference>
<dbReference type="RefSeq" id="WP_308732605.1">
    <property type="nucleotide sequence ID" value="NZ_JAJEQN010000074.1"/>
</dbReference>
<keyword evidence="3 5" id="KW-0378">Hydrolase</keyword>
<accession>A0AAE3JDY3</accession>
<dbReference type="Gene3D" id="3.40.50.1700">
    <property type="entry name" value="Glycoside hydrolase family 3 C-terminal domain"/>
    <property type="match status" value="1"/>
</dbReference>
<dbReference type="EMBL" id="JAJEQN010000074">
    <property type="protein sequence ID" value="MCC2223118.1"/>
    <property type="molecule type" value="Genomic_DNA"/>
</dbReference>
<dbReference type="InterPro" id="IPR001764">
    <property type="entry name" value="Glyco_hydro_3_N"/>
</dbReference>
<dbReference type="InterPro" id="IPR017853">
    <property type="entry name" value="GH"/>
</dbReference>
<reference evidence="5 6" key="1">
    <citation type="submission" date="2021-10" db="EMBL/GenBank/DDBJ databases">
        <title>Anaerobic single-cell dispensing facilitates the cultivation of human gut bacteria.</title>
        <authorList>
            <person name="Afrizal A."/>
        </authorList>
    </citation>
    <scope>NUCLEOTIDE SEQUENCE [LARGE SCALE GENOMIC DNA]</scope>
    <source>
        <strain evidence="5 6">CLA-AA-H224</strain>
    </source>
</reference>
<evidence type="ECO:0000259" key="4">
    <source>
        <dbReference type="SMART" id="SM01217"/>
    </source>
</evidence>
<dbReference type="InterPro" id="IPR026891">
    <property type="entry name" value="Fn3-like"/>
</dbReference>
<dbReference type="SMART" id="SM01217">
    <property type="entry name" value="Fn3_like"/>
    <property type="match status" value="1"/>
</dbReference>
<dbReference type="InterPro" id="IPR036881">
    <property type="entry name" value="Glyco_hydro_3_C_sf"/>
</dbReference>
<dbReference type="GO" id="GO:0031222">
    <property type="term" value="P:arabinan catabolic process"/>
    <property type="evidence" value="ECO:0007669"/>
    <property type="project" value="TreeGrafter"/>
</dbReference>
<dbReference type="Gene3D" id="3.20.20.300">
    <property type="entry name" value="Glycoside hydrolase, family 3, N-terminal domain"/>
    <property type="match status" value="1"/>
</dbReference>
<proteinExistence type="inferred from homology"/>
<dbReference type="Pfam" id="PF00933">
    <property type="entry name" value="Glyco_hydro_3"/>
    <property type="match status" value="1"/>
</dbReference>
<evidence type="ECO:0000256" key="3">
    <source>
        <dbReference type="ARBA" id="ARBA00022801"/>
    </source>
</evidence>
<gene>
    <name evidence="5" type="ORF">LKD48_16095</name>
</gene>
<comment type="caution">
    <text evidence="5">The sequence shown here is derived from an EMBL/GenBank/DDBJ whole genome shotgun (WGS) entry which is preliminary data.</text>
</comment>
<comment type="similarity">
    <text evidence="1">Belongs to the glycosyl hydrolase 3 family.</text>
</comment>
<dbReference type="PRINTS" id="PR00133">
    <property type="entry name" value="GLHYDRLASE3"/>
</dbReference>
<sequence length="969" mass="109481">MEEKNRQNPFWNAKLPIEERLDWLLANMTLEEKITCMASTMPELPRFGIDMSYVGGEAAHGVEARNDQNGRNIPEPTTSFPQPIGMSASWDTELIKKAGEVTGTEARVLWHRHPAGGLSRWAPTVDLERDPRWGRNEEGYGEDPVLTGAMAGAYIEGMQGDDPNYLRIAATLKHFYANNTEHGRGWKNASIDPRNMYELYLEPFRRCIKEHGAEAVMTAYNKINGIPGMLNPQVKSILKKQYGLKHAVCDGGAMELVRNLHHYFGTHAQSLAASVKAGVDAMSDPMPVVEEAAREALEYGLLSEDEMDEAIRNVFRTKLKLGMFDDTVQNPYDRVTEKDLCSSQAQKVCLELTKKSIVLLKNEDNRLPLSETLHKDPVLVGPLCDAWYQDWYGGEPHHKSTLKEGLEKLLNTKIRCVDGWDRITLRACDQYVAVQEDGTLCLSDKADLFVKEDWGDGRINLRCERTGKYVTTISKGRRQSEEEDGALVAVKDAAFDWFVTAIFHIIPAENGAVRLTNRFDQPIQISKDKKLYSALTGEGSSFLMDTVVDGFEEVQRLMQCAKTVILALGCHPMVNAKEEIDRTTLALPPHQEKLAKMICKIKPDAICVLFSNYPYTIHSVQNTLPAIVWSATGSQDMGTAMAQTLYGKNAPAGRLNMTWYNSDDDLPDIDDYDIIRGKRTYRYFDKEVLYPFGHGLTYTKFLYLNLSVYMSDPAHIEVAFDVKNTGKQTSDEVIQIYASAPKSRVPKPRRQLLAFERLHDIAPDEVRHVIKRISTNELRFYDCISGSFLVEEGNYMIFVGPSSKETPLYDTIFLAGEKTKTRVLTKRIRADHFDEYENIELTQGIMTFTAATAKDKEKPALLQWRDCQAMEASEVHFLAKSAKGGSIELSINGKRAAFWSGDTRLYEPTPMFELDNNAKKEREEQQKICEPIYSDITVPFEQIGSIKQESQTVSIQMTGDISLCCFWLR</sequence>
<keyword evidence="6" id="KW-1185">Reference proteome</keyword>
<dbReference type="GO" id="GO:0046556">
    <property type="term" value="F:alpha-L-arabinofuranosidase activity"/>
    <property type="evidence" value="ECO:0007669"/>
    <property type="project" value="TreeGrafter"/>
</dbReference>
<dbReference type="SUPFAM" id="SSF52279">
    <property type="entry name" value="Beta-D-glucan exohydrolase, C-terminal domain"/>
    <property type="match status" value="1"/>
</dbReference>
<evidence type="ECO:0000256" key="1">
    <source>
        <dbReference type="ARBA" id="ARBA00005336"/>
    </source>
</evidence>